<evidence type="ECO:0000313" key="1">
    <source>
        <dbReference type="EMBL" id="NER31342.1"/>
    </source>
</evidence>
<dbReference type="SUPFAM" id="SSF51182">
    <property type="entry name" value="RmlC-like cupins"/>
    <property type="match status" value="1"/>
</dbReference>
<gene>
    <name evidence="1" type="ORF">F6J89_27935</name>
</gene>
<dbReference type="EMBL" id="JAAHFQ010000789">
    <property type="protein sequence ID" value="NER31342.1"/>
    <property type="molecule type" value="Genomic_DNA"/>
</dbReference>
<proteinExistence type="predicted"/>
<sequence>MIISNKFTHNANVFSSLDSRNFATINLEPKKFVSPYLRNENNQHDFRLSILFLVLSGSLHTPLGKLSQGTMAIFSSADNIMASQEGCLVSILIWKTNNWTICNELLWLSSQSKWYKKYEAWVGKLNFNGKNPNPLSPWTAYMVELQPFNGEVSLHLHQELNNLIFIQGQPNVNSGYFIIEENLKYLALPLKAGDIILVKPGVKHNLVSSNTKHNLKFFVFNNSQSDYQQEESSDYHLMKKVPWSAVDIQVRFNLNPILINVG</sequence>
<dbReference type="Gene3D" id="2.60.120.10">
    <property type="entry name" value="Jelly Rolls"/>
    <property type="match status" value="1"/>
</dbReference>
<dbReference type="InterPro" id="IPR014710">
    <property type="entry name" value="RmlC-like_jellyroll"/>
</dbReference>
<protein>
    <recommendedName>
        <fullName evidence="2">Cupin</fullName>
    </recommendedName>
</protein>
<organism evidence="1">
    <name type="scientific">Symploca sp. SIO1C4</name>
    <dbReference type="NCBI Taxonomy" id="2607765"/>
    <lineage>
        <taxon>Bacteria</taxon>
        <taxon>Bacillati</taxon>
        <taxon>Cyanobacteriota</taxon>
        <taxon>Cyanophyceae</taxon>
        <taxon>Coleofasciculales</taxon>
        <taxon>Coleofasciculaceae</taxon>
        <taxon>Symploca</taxon>
    </lineage>
</organism>
<name>A0A6B3NLM5_9CYAN</name>
<accession>A0A6B3NLM5</accession>
<reference evidence="1" key="1">
    <citation type="submission" date="2019-11" db="EMBL/GenBank/DDBJ databases">
        <title>Genomic insights into an expanded diversity of filamentous marine cyanobacteria reveals the extraordinary biosynthetic potential of Moorea and Okeania.</title>
        <authorList>
            <person name="Ferreira Leao T."/>
            <person name="Wang M."/>
            <person name="Moss N."/>
            <person name="Da Silva R."/>
            <person name="Sanders J."/>
            <person name="Nurk S."/>
            <person name="Gurevich A."/>
            <person name="Humphrey G."/>
            <person name="Reher R."/>
            <person name="Zhu Q."/>
            <person name="Belda-Ferre P."/>
            <person name="Glukhov E."/>
            <person name="Rex R."/>
            <person name="Dorrestein P.C."/>
            <person name="Knight R."/>
            <person name="Pevzner P."/>
            <person name="Gerwick W.H."/>
            <person name="Gerwick L."/>
        </authorList>
    </citation>
    <scope>NUCLEOTIDE SEQUENCE</scope>
    <source>
        <strain evidence="1">SIO1C4</strain>
    </source>
</reference>
<dbReference type="AlphaFoldDB" id="A0A6B3NLM5"/>
<dbReference type="InterPro" id="IPR011051">
    <property type="entry name" value="RmlC_Cupin_sf"/>
</dbReference>
<comment type="caution">
    <text evidence="1">The sequence shown here is derived from an EMBL/GenBank/DDBJ whole genome shotgun (WGS) entry which is preliminary data.</text>
</comment>
<evidence type="ECO:0008006" key="2">
    <source>
        <dbReference type="Google" id="ProtNLM"/>
    </source>
</evidence>